<feature type="transmembrane region" description="Helical" evidence="1">
    <location>
        <begin position="86"/>
        <end position="106"/>
    </location>
</feature>
<gene>
    <name evidence="2" type="ORF">J2Z64_002705</name>
</gene>
<keyword evidence="1" id="KW-0812">Transmembrane</keyword>
<dbReference type="RefSeq" id="WP_149476123.1">
    <property type="nucleotide sequence ID" value="NZ_JAGGMB010000008.1"/>
</dbReference>
<dbReference type="AlphaFoldDB" id="A0A9X0YUS1"/>
<keyword evidence="1" id="KW-1133">Transmembrane helix</keyword>
<evidence type="ECO:0000256" key="1">
    <source>
        <dbReference type="SAM" id="Phobius"/>
    </source>
</evidence>
<comment type="caution">
    <text evidence="2">The sequence shown here is derived from an EMBL/GenBank/DDBJ whole genome shotgun (WGS) entry which is preliminary data.</text>
</comment>
<sequence length="162" mass="17260">MTGMAIAMALAMISSTAIGLILGVLFKGDLTSSTIIAMNFALIVGILVGKPISLLAMGEGVGGGAMGGMMGAMIGDMIPSNNYSLMLVYIVIFSIVSFLFIIHLINTKVNEHPKNKTSRTWSTANKAIISISVLLTLVILGLQIETTDHKNNQKVDEVHHHH</sequence>
<feature type="transmembrane region" description="Helical" evidence="1">
    <location>
        <begin position="127"/>
        <end position="144"/>
    </location>
</feature>
<dbReference type="EMBL" id="JAGGMB010000008">
    <property type="protein sequence ID" value="MBP2078441.1"/>
    <property type="molecule type" value="Genomic_DNA"/>
</dbReference>
<evidence type="ECO:0000313" key="3">
    <source>
        <dbReference type="Proteomes" id="UP001138793"/>
    </source>
</evidence>
<dbReference type="Proteomes" id="UP001138793">
    <property type="component" value="Unassembled WGS sequence"/>
</dbReference>
<dbReference type="OrthoDB" id="2596772at2"/>
<keyword evidence="1" id="KW-0472">Membrane</keyword>
<name>A0A9X0YUS1_9BACI</name>
<proteinExistence type="predicted"/>
<evidence type="ECO:0000313" key="2">
    <source>
        <dbReference type="EMBL" id="MBP2078441.1"/>
    </source>
</evidence>
<reference evidence="2" key="1">
    <citation type="submission" date="2021-03" db="EMBL/GenBank/DDBJ databases">
        <title>Genomic Encyclopedia of Type Strains, Phase IV (KMG-IV): sequencing the most valuable type-strain genomes for metagenomic binning, comparative biology and taxonomic classification.</title>
        <authorList>
            <person name="Goeker M."/>
        </authorList>
    </citation>
    <scope>NUCLEOTIDE SEQUENCE</scope>
    <source>
        <strain evidence="2">DSM 107338</strain>
    </source>
</reference>
<accession>A0A9X0YUS1</accession>
<protein>
    <submittedName>
        <fullName evidence="2">MFS family permease</fullName>
    </submittedName>
</protein>
<feature type="transmembrane region" description="Helical" evidence="1">
    <location>
        <begin position="7"/>
        <end position="26"/>
    </location>
</feature>
<organism evidence="2 3">
    <name type="scientific">Oceanobacillus polygoni</name>
    <dbReference type="NCBI Taxonomy" id="1235259"/>
    <lineage>
        <taxon>Bacteria</taxon>
        <taxon>Bacillati</taxon>
        <taxon>Bacillota</taxon>
        <taxon>Bacilli</taxon>
        <taxon>Bacillales</taxon>
        <taxon>Bacillaceae</taxon>
        <taxon>Oceanobacillus</taxon>
    </lineage>
</organism>
<keyword evidence="3" id="KW-1185">Reference proteome</keyword>